<name>A0ACB9RWL4_9MYRT</name>
<protein>
    <submittedName>
        <fullName evidence="1">Uncharacterized protein</fullName>
    </submittedName>
</protein>
<evidence type="ECO:0000313" key="2">
    <source>
        <dbReference type="Proteomes" id="UP001057402"/>
    </source>
</evidence>
<dbReference type="EMBL" id="CM042882">
    <property type="protein sequence ID" value="KAI4381979.1"/>
    <property type="molecule type" value="Genomic_DNA"/>
</dbReference>
<evidence type="ECO:0000313" key="1">
    <source>
        <dbReference type="EMBL" id="KAI4381979.1"/>
    </source>
</evidence>
<keyword evidence="2" id="KW-1185">Reference proteome</keyword>
<comment type="caution">
    <text evidence="1">The sequence shown here is derived from an EMBL/GenBank/DDBJ whole genome shotgun (WGS) entry which is preliminary data.</text>
</comment>
<organism evidence="1 2">
    <name type="scientific">Melastoma candidum</name>
    <dbReference type="NCBI Taxonomy" id="119954"/>
    <lineage>
        <taxon>Eukaryota</taxon>
        <taxon>Viridiplantae</taxon>
        <taxon>Streptophyta</taxon>
        <taxon>Embryophyta</taxon>
        <taxon>Tracheophyta</taxon>
        <taxon>Spermatophyta</taxon>
        <taxon>Magnoliopsida</taxon>
        <taxon>eudicotyledons</taxon>
        <taxon>Gunneridae</taxon>
        <taxon>Pentapetalae</taxon>
        <taxon>rosids</taxon>
        <taxon>malvids</taxon>
        <taxon>Myrtales</taxon>
        <taxon>Melastomataceae</taxon>
        <taxon>Melastomatoideae</taxon>
        <taxon>Melastomateae</taxon>
        <taxon>Melastoma</taxon>
    </lineage>
</organism>
<reference evidence="2" key="1">
    <citation type="journal article" date="2023" name="Front. Plant Sci.">
        <title>Chromosomal-level genome assembly of Melastoma candidum provides insights into trichome evolution.</title>
        <authorList>
            <person name="Zhong Y."/>
            <person name="Wu W."/>
            <person name="Sun C."/>
            <person name="Zou P."/>
            <person name="Liu Y."/>
            <person name="Dai S."/>
            <person name="Zhou R."/>
        </authorList>
    </citation>
    <scope>NUCLEOTIDE SEQUENCE [LARGE SCALE GENOMIC DNA]</scope>
</reference>
<sequence length="166" mass="18156">MSNPDQLKLFIKGRPSSRLLSSFALSATLTSSIPSLFFLQPLEDTNVSYSMSSDKAMHIRTFGRPDVTTLPTTFVQADPSNFRAIVQKLTGADDPVPSPRPNPRPPVASPSTSAAVPAASSRPEFKLHERRQRKLETIQLGRDPWENQYFSQGHPVAGAPDAPRAS</sequence>
<accession>A0ACB9RWL4</accession>
<proteinExistence type="predicted"/>
<gene>
    <name evidence="1" type="ORF">MLD38_007993</name>
</gene>
<dbReference type="Proteomes" id="UP001057402">
    <property type="component" value="Chromosome 3"/>
</dbReference>